<keyword evidence="3" id="KW-1185">Reference proteome</keyword>
<name>A0ABW3K8D3_9BACT</name>
<accession>A0ABW3K8D3</accession>
<reference evidence="3" key="1">
    <citation type="journal article" date="2019" name="Int. J. Syst. Evol. Microbiol.">
        <title>The Global Catalogue of Microorganisms (GCM) 10K type strain sequencing project: providing services to taxonomists for standard genome sequencing and annotation.</title>
        <authorList>
            <consortium name="The Broad Institute Genomics Platform"/>
            <consortium name="The Broad Institute Genome Sequencing Center for Infectious Disease"/>
            <person name="Wu L."/>
            <person name="Ma J."/>
        </authorList>
    </citation>
    <scope>NUCLEOTIDE SEQUENCE [LARGE SCALE GENOMIC DNA]</scope>
    <source>
        <strain evidence="3">CCUG 58938</strain>
    </source>
</reference>
<dbReference type="Proteomes" id="UP001597112">
    <property type="component" value="Unassembled WGS sequence"/>
</dbReference>
<dbReference type="PROSITE" id="PS50234">
    <property type="entry name" value="VWFA"/>
    <property type="match status" value="1"/>
</dbReference>
<evidence type="ECO:0000259" key="1">
    <source>
        <dbReference type="PROSITE" id="PS50234"/>
    </source>
</evidence>
<dbReference type="SUPFAM" id="SSF53300">
    <property type="entry name" value="vWA-like"/>
    <property type="match status" value="1"/>
</dbReference>
<feature type="domain" description="VWFA" evidence="1">
    <location>
        <begin position="41"/>
        <end position="191"/>
    </location>
</feature>
<evidence type="ECO:0000313" key="2">
    <source>
        <dbReference type="EMBL" id="MFD1001292.1"/>
    </source>
</evidence>
<proteinExistence type="predicted"/>
<gene>
    <name evidence="2" type="ORF">ACFQ21_18325</name>
</gene>
<dbReference type="Pfam" id="PF00092">
    <property type="entry name" value="VWA"/>
    <property type="match status" value="1"/>
</dbReference>
<dbReference type="InterPro" id="IPR036465">
    <property type="entry name" value="vWFA_dom_sf"/>
</dbReference>
<dbReference type="RefSeq" id="WP_377580828.1">
    <property type="nucleotide sequence ID" value="NZ_JBHTKA010000007.1"/>
</dbReference>
<dbReference type="Gene3D" id="3.40.50.410">
    <property type="entry name" value="von Willebrand factor, type A domain"/>
    <property type="match status" value="1"/>
</dbReference>
<dbReference type="EMBL" id="JBHTKA010000007">
    <property type="protein sequence ID" value="MFD1001292.1"/>
    <property type="molecule type" value="Genomic_DNA"/>
</dbReference>
<evidence type="ECO:0000313" key="3">
    <source>
        <dbReference type="Proteomes" id="UP001597112"/>
    </source>
</evidence>
<sequence length="467" mass="52707">MSMAFKNIVIIRNIFVLFCILITTASIAQRKLQQKVPEKTRILFLFDGSGSMLEPWGRPNQNKINIAKSILTQIVDSLQQNNNLELALRIYGHRSPREANNCKDTWLEVPFKPKNHKLIIDKINEIKPKGVTPITYSLEQAAKDFPPNAGYRNIVILITDGIESCGGDLCATSRELQKKGVFLRPYIIGLGLRAEKTLDCAGKYISAETPQEFHEELNKAIQSTFSKTTVSIELLDARNQPTETNVNVSFMNSLTGMSMYDFVHYRDVQGNPDSVQVDPVIDYDLVVNTTPPVTKRNVTIEIGKHNVIRIPVPQGNIAIQQEGRKDNSLEAIVREKDKTEVINVQRSNETFRYLTGKYEVETLTLPRRKFTVDVQFNKTQNIYLPSPGIVNFNTISTGYGSLYEVAADGTQQWVCNLNNQKANFTLTLLPGRYKIVFRVRNSAGSKFTGFKNFELASGETKMINVFN</sequence>
<dbReference type="InterPro" id="IPR002035">
    <property type="entry name" value="VWF_A"/>
</dbReference>
<organism evidence="2 3">
    <name type="scientific">Ohtaekwangia kribbensis</name>
    <dbReference type="NCBI Taxonomy" id="688913"/>
    <lineage>
        <taxon>Bacteria</taxon>
        <taxon>Pseudomonadati</taxon>
        <taxon>Bacteroidota</taxon>
        <taxon>Cytophagia</taxon>
        <taxon>Cytophagales</taxon>
        <taxon>Fulvivirgaceae</taxon>
        <taxon>Ohtaekwangia</taxon>
    </lineage>
</organism>
<comment type="caution">
    <text evidence="2">The sequence shown here is derived from an EMBL/GenBank/DDBJ whole genome shotgun (WGS) entry which is preliminary data.</text>
</comment>
<protein>
    <submittedName>
        <fullName evidence="2">VWA domain-containing protein</fullName>
    </submittedName>
</protein>
<dbReference type="SMART" id="SM00327">
    <property type="entry name" value="VWA"/>
    <property type="match status" value="1"/>
</dbReference>